<sequence length="115" mass="12793">MDRERRDTVVFVGGADGPEGDDEVSLQALASILKDYRPEEHDEVYEVEDDLFHNEVPNTTLKHPTPPPPPTPLTPTLPQPNLSPQQILPNLPSVYTEEIPSKVIEEYEAAADHGK</sequence>
<accession>A0A5N5SWZ0</accession>
<feature type="region of interest" description="Disordered" evidence="1">
    <location>
        <begin position="54"/>
        <end position="88"/>
    </location>
</feature>
<dbReference type="Proteomes" id="UP000326759">
    <property type="component" value="Unassembled WGS sequence"/>
</dbReference>
<evidence type="ECO:0000313" key="3">
    <source>
        <dbReference type="Proteomes" id="UP000326759"/>
    </source>
</evidence>
<dbReference type="AlphaFoldDB" id="A0A5N5SWZ0"/>
<reference evidence="2 3" key="1">
    <citation type="journal article" date="2019" name="PLoS Biol.">
        <title>Sex chromosomes control vertical transmission of feminizing Wolbachia symbionts in an isopod.</title>
        <authorList>
            <person name="Becking T."/>
            <person name="Chebbi M.A."/>
            <person name="Giraud I."/>
            <person name="Moumen B."/>
            <person name="Laverre T."/>
            <person name="Caubet Y."/>
            <person name="Peccoud J."/>
            <person name="Gilbert C."/>
            <person name="Cordaux R."/>
        </authorList>
    </citation>
    <scope>NUCLEOTIDE SEQUENCE [LARGE SCALE GENOMIC DNA]</scope>
    <source>
        <strain evidence="2">ANa2</strain>
        <tissue evidence="2">Whole body excluding digestive tract and cuticle</tissue>
    </source>
</reference>
<comment type="caution">
    <text evidence="2">The sequence shown here is derived from an EMBL/GenBank/DDBJ whole genome shotgun (WGS) entry which is preliminary data.</text>
</comment>
<organism evidence="2 3">
    <name type="scientific">Armadillidium nasatum</name>
    <dbReference type="NCBI Taxonomy" id="96803"/>
    <lineage>
        <taxon>Eukaryota</taxon>
        <taxon>Metazoa</taxon>
        <taxon>Ecdysozoa</taxon>
        <taxon>Arthropoda</taxon>
        <taxon>Crustacea</taxon>
        <taxon>Multicrustacea</taxon>
        <taxon>Malacostraca</taxon>
        <taxon>Eumalacostraca</taxon>
        <taxon>Peracarida</taxon>
        <taxon>Isopoda</taxon>
        <taxon>Oniscidea</taxon>
        <taxon>Crinocheta</taxon>
        <taxon>Armadillidiidae</taxon>
        <taxon>Armadillidium</taxon>
    </lineage>
</organism>
<name>A0A5N5SWZ0_9CRUS</name>
<feature type="region of interest" description="Disordered" evidence="1">
    <location>
        <begin position="1"/>
        <end position="22"/>
    </location>
</feature>
<protein>
    <submittedName>
        <fullName evidence="2">Uncharacterized protein</fullName>
    </submittedName>
</protein>
<feature type="compositionally biased region" description="Pro residues" evidence="1">
    <location>
        <begin position="64"/>
        <end position="78"/>
    </location>
</feature>
<keyword evidence="3" id="KW-1185">Reference proteome</keyword>
<proteinExistence type="predicted"/>
<gene>
    <name evidence="2" type="ORF">Anas_02569</name>
</gene>
<evidence type="ECO:0000313" key="2">
    <source>
        <dbReference type="EMBL" id="KAB7498542.1"/>
    </source>
</evidence>
<dbReference type="EMBL" id="SEYY01019170">
    <property type="protein sequence ID" value="KAB7498542.1"/>
    <property type="molecule type" value="Genomic_DNA"/>
</dbReference>
<evidence type="ECO:0000256" key="1">
    <source>
        <dbReference type="SAM" id="MobiDB-lite"/>
    </source>
</evidence>